<evidence type="ECO:0000313" key="1">
    <source>
        <dbReference type="EMBL" id="TDQ79307.1"/>
    </source>
</evidence>
<dbReference type="AlphaFoldDB" id="A0A4R6WK58"/>
<dbReference type="Proteomes" id="UP000295292">
    <property type="component" value="Unassembled WGS sequence"/>
</dbReference>
<evidence type="ECO:0000313" key="2">
    <source>
        <dbReference type="Proteomes" id="UP000295292"/>
    </source>
</evidence>
<organism evidence="1 2">
    <name type="scientific">Sphingobacterium yanglingense</name>
    <dbReference type="NCBI Taxonomy" id="1437280"/>
    <lineage>
        <taxon>Bacteria</taxon>
        <taxon>Pseudomonadati</taxon>
        <taxon>Bacteroidota</taxon>
        <taxon>Sphingobacteriia</taxon>
        <taxon>Sphingobacteriales</taxon>
        <taxon>Sphingobacteriaceae</taxon>
        <taxon>Sphingobacterium</taxon>
    </lineage>
</organism>
<comment type="caution">
    <text evidence="1">The sequence shown here is derived from an EMBL/GenBank/DDBJ whole genome shotgun (WGS) entry which is preliminary data.</text>
</comment>
<gene>
    <name evidence="1" type="ORF">CLV99_0742</name>
</gene>
<proteinExistence type="predicted"/>
<name>A0A4R6WK58_9SPHI</name>
<protein>
    <submittedName>
        <fullName evidence="1">Uncharacterized protein</fullName>
    </submittedName>
</protein>
<reference evidence="1 2" key="1">
    <citation type="submission" date="2019-03" db="EMBL/GenBank/DDBJ databases">
        <title>Genomic Encyclopedia of Archaeal and Bacterial Type Strains, Phase II (KMG-II): from individual species to whole genera.</title>
        <authorList>
            <person name="Goeker M."/>
        </authorList>
    </citation>
    <scope>NUCLEOTIDE SEQUENCE [LARGE SCALE GENOMIC DNA]</scope>
    <source>
        <strain evidence="1 2">DSM 28353</strain>
    </source>
</reference>
<accession>A0A4R6WK58</accession>
<keyword evidence="2" id="KW-1185">Reference proteome</keyword>
<sequence length="126" mass="14545">MSFETLLSTNPANAHNTAWRSCSYIGRLSKTRTDRTSYPKNRQPDNNVQDFYTGLCGNSGSAGEPYIYAPNPYRYTVYPSRYTTHSYSYAVYLYRYAAQPYRYAAQPYRYATLPYGYAVCPYSYAT</sequence>
<dbReference type="EMBL" id="SNYV01000011">
    <property type="protein sequence ID" value="TDQ79307.1"/>
    <property type="molecule type" value="Genomic_DNA"/>
</dbReference>